<dbReference type="OrthoDB" id="669645at2"/>
<organism evidence="1 2">
    <name type="scientific">Pedobacter jejuensis</name>
    <dbReference type="NCBI Taxonomy" id="1268550"/>
    <lineage>
        <taxon>Bacteria</taxon>
        <taxon>Pseudomonadati</taxon>
        <taxon>Bacteroidota</taxon>
        <taxon>Sphingobacteriia</taxon>
        <taxon>Sphingobacteriales</taxon>
        <taxon>Sphingobacteriaceae</taxon>
        <taxon>Pedobacter</taxon>
    </lineage>
</organism>
<evidence type="ECO:0000313" key="1">
    <source>
        <dbReference type="EMBL" id="RNL53353.1"/>
    </source>
</evidence>
<keyword evidence="2" id="KW-1185">Reference proteome</keyword>
<dbReference type="EMBL" id="RBEE01000014">
    <property type="protein sequence ID" value="RNL53353.1"/>
    <property type="molecule type" value="Genomic_DNA"/>
</dbReference>
<name>A0A3N0BVF6_9SPHI</name>
<dbReference type="RefSeq" id="WP_123205675.1">
    <property type="nucleotide sequence ID" value="NZ_RBEE01000014.1"/>
</dbReference>
<comment type="caution">
    <text evidence="1">The sequence shown here is derived from an EMBL/GenBank/DDBJ whole genome shotgun (WGS) entry which is preliminary data.</text>
</comment>
<sequence>MTQPLAEYERLQEKLRKASEGIYNSKLSSEDYSVEKAIQQSSTKHHYLPQYFIDGFLATDGLLSIYDKQRDTIKRERKGSGGVFFEPNRNSTDFGFDKPISLFEEAYGTIDNLLPAAIRLLRAESVTISNEIFIELMANIDIFIIDLFWRNINTDRLFDQVYENGKMTVTVSGSKVLSNEETDSVKQIPGFKQLARLQIFKTAMQEALSQDPNRITNGNLISFPLDQICIGDMPFLFPFPAKTHTALIQLPVIVPISKSKIYLRNVERTKPYDFTDTCMFNALIIEQSSKFICSSNPTILQAAIDYHRFAKENDSFQYYRDSLFHDTTPTPN</sequence>
<gene>
    <name evidence="1" type="ORF">D7004_09725</name>
</gene>
<dbReference type="Proteomes" id="UP000274046">
    <property type="component" value="Unassembled WGS sequence"/>
</dbReference>
<protein>
    <submittedName>
        <fullName evidence="1">DUF4238 domain-containing protein</fullName>
    </submittedName>
</protein>
<accession>A0A3N0BVF6</accession>
<evidence type="ECO:0000313" key="2">
    <source>
        <dbReference type="Proteomes" id="UP000274046"/>
    </source>
</evidence>
<proteinExistence type="predicted"/>
<dbReference type="AlphaFoldDB" id="A0A3N0BVF6"/>
<dbReference type="Pfam" id="PF14022">
    <property type="entry name" value="DUF4238"/>
    <property type="match status" value="1"/>
</dbReference>
<reference evidence="1 2" key="1">
    <citation type="submission" date="2018-10" db="EMBL/GenBank/DDBJ databases">
        <title>Genome sequencing of Pedobacter jejuensis TNB23.</title>
        <authorList>
            <person name="Cho Y.-J."/>
            <person name="Cho A."/>
            <person name="Kim O.-S."/>
        </authorList>
    </citation>
    <scope>NUCLEOTIDE SEQUENCE [LARGE SCALE GENOMIC DNA]</scope>
    <source>
        <strain evidence="1 2">TNB23</strain>
    </source>
</reference>
<dbReference type="InterPro" id="IPR025332">
    <property type="entry name" value="DUF4238"/>
</dbReference>